<dbReference type="Pfam" id="PF13289">
    <property type="entry name" value="SIR2_2"/>
    <property type="match status" value="1"/>
</dbReference>
<protein>
    <submittedName>
        <fullName evidence="1">SIR2 family protein</fullName>
    </submittedName>
</protein>
<keyword evidence="2" id="KW-1185">Reference proteome</keyword>
<accession>A0A927BDZ9</accession>
<name>A0A927BDZ9_9BACT</name>
<proteinExistence type="predicted"/>
<gene>
    <name evidence="1" type="ORF">IC235_11640</name>
</gene>
<organism evidence="1 2">
    <name type="scientific">Hymenobacter montanus</name>
    <dbReference type="NCBI Taxonomy" id="2771359"/>
    <lineage>
        <taxon>Bacteria</taxon>
        <taxon>Pseudomonadati</taxon>
        <taxon>Bacteroidota</taxon>
        <taxon>Cytophagia</taxon>
        <taxon>Cytophagales</taxon>
        <taxon>Hymenobacteraceae</taxon>
        <taxon>Hymenobacter</taxon>
    </lineage>
</organism>
<evidence type="ECO:0000313" key="1">
    <source>
        <dbReference type="EMBL" id="MBD2768540.1"/>
    </source>
</evidence>
<dbReference type="Proteomes" id="UP000612233">
    <property type="component" value="Unassembled WGS sequence"/>
</dbReference>
<dbReference type="SUPFAM" id="SSF52467">
    <property type="entry name" value="DHS-like NAD/FAD-binding domain"/>
    <property type="match status" value="1"/>
</dbReference>
<sequence length="357" mass="41138">MKRLIREFEEQVRADLAADGDVQIGGVKMSPLAILDPGSQTYYAEYLRWRDEEWLPGRFARLRTILALEPPHNEARFKRLINALERQQVAAFVGAGMSLSSGMLLWSDFLRKLREAPPEAKRCSIGELENLLSDANMNYEAAADLVHKHMGRRLFMDHMRTHFDVSPDAIQGPVHLLPHLFHRWVFTTNYDNILEDVYASEGYDFKFVLHGNQQLENVQQYYDDTKPALIKLHGDERYPSQRVFLSKEYKQAYAARSYLRRELSRVAGGKSLLFMGCSLAQDRTMQVLKKTAKADTGQPEHFAFLPLPTDADWLRERESFLTDHGIYPIWYDAPSPADHDDAIEALLVGLLRERKKL</sequence>
<dbReference type="EMBL" id="JACXAD010000011">
    <property type="protein sequence ID" value="MBD2768540.1"/>
    <property type="molecule type" value="Genomic_DNA"/>
</dbReference>
<dbReference type="AlphaFoldDB" id="A0A927BDZ9"/>
<comment type="caution">
    <text evidence="1">The sequence shown here is derived from an EMBL/GenBank/DDBJ whole genome shotgun (WGS) entry which is preliminary data.</text>
</comment>
<dbReference type="RefSeq" id="WP_191005350.1">
    <property type="nucleotide sequence ID" value="NZ_JACXAD010000011.1"/>
</dbReference>
<evidence type="ECO:0000313" key="2">
    <source>
        <dbReference type="Proteomes" id="UP000612233"/>
    </source>
</evidence>
<reference evidence="1" key="1">
    <citation type="submission" date="2020-09" db="EMBL/GenBank/DDBJ databases">
        <authorList>
            <person name="Kim M.K."/>
        </authorList>
    </citation>
    <scope>NUCLEOTIDE SEQUENCE</scope>
    <source>
        <strain evidence="1">BT664</strain>
    </source>
</reference>
<dbReference type="InterPro" id="IPR029035">
    <property type="entry name" value="DHS-like_NAD/FAD-binding_dom"/>
</dbReference>